<evidence type="ECO:0000313" key="3">
    <source>
        <dbReference type="Proteomes" id="UP000295146"/>
    </source>
</evidence>
<keyword evidence="3" id="KW-1185">Reference proteome</keyword>
<evidence type="ECO:0000256" key="1">
    <source>
        <dbReference type="SAM" id="Phobius"/>
    </source>
</evidence>
<dbReference type="OrthoDB" id="4870456at2"/>
<comment type="caution">
    <text evidence="2">The sequence shown here is derived from an EMBL/GenBank/DDBJ whole genome shotgun (WGS) entry which is preliminary data.</text>
</comment>
<proteinExistence type="predicted"/>
<name>A0A4V3GH63_9ACTN</name>
<feature type="transmembrane region" description="Helical" evidence="1">
    <location>
        <begin position="20"/>
        <end position="44"/>
    </location>
</feature>
<evidence type="ECO:0000313" key="2">
    <source>
        <dbReference type="EMBL" id="TDW74917.1"/>
    </source>
</evidence>
<dbReference type="AlphaFoldDB" id="A0A4V3GH63"/>
<dbReference type="RefSeq" id="WP_134096721.1">
    <property type="nucleotide sequence ID" value="NZ_SODP01000001.1"/>
</dbReference>
<organism evidence="2 3">
    <name type="scientific">Kribbella pratensis</name>
    <dbReference type="NCBI Taxonomy" id="2512112"/>
    <lineage>
        <taxon>Bacteria</taxon>
        <taxon>Bacillati</taxon>
        <taxon>Actinomycetota</taxon>
        <taxon>Actinomycetes</taxon>
        <taxon>Propionibacteriales</taxon>
        <taxon>Kribbellaceae</taxon>
        <taxon>Kribbella</taxon>
    </lineage>
</organism>
<keyword evidence="1" id="KW-1133">Transmembrane helix</keyword>
<dbReference type="EMBL" id="SODP01000001">
    <property type="protein sequence ID" value="TDW74917.1"/>
    <property type="molecule type" value="Genomic_DNA"/>
</dbReference>
<accession>A0A4V3GH63</accession>
<reference evidence="2 3" key="1">
    <citation type="submission" date="2019-03" db="EMBL/GenBank/DDBJ databases">
        <title>Genomic Encyclopedia of Type Strains, Phase III (KMG-III): the genomes of soil and plant-associated and newly described type strains.</title>
        <authorList>
            <person name="Whitman W."/>
        </authorList>
    </citation>
    <scope>NUCLEOTIDE SEQUENCE [LARGE SCALE GENOMIC DNA]</scope>
    <source>
        <strain evidence="2 3">VKM Ac-2573</strain>
    </source>
</reference>
<keyword evidence="1" id="KW-0472">Membrane</keyword>
<feature type="transmembrane region" description="Helical" evidence="1">
    <location>
        <begin position="64"/>
        <end position="83"/>
    </location>
</feature>
<sequence>MLEATIRRPTGRSRGVNRLVVLSAVLATALVVGLLVGLKLWSSADPGSSFPQSAAIEQQYGVRFSRIAVVGDGGLITLTYVVLDSEKAGRFQSDVQHPPELLSENRDGGTKRISVMKQGHTLPAGQTYYLVYQNTKGALRHGERASIHLGDLTLSHAPVL</sequence>
<protein>
    <submittedName>
        <fullName evidence="2">Uncharacterized protein</fullName>
    </submittedName>
</protein>
<keyword evidence="1" id="KW-0812">Transmembrane</keyword>
<dbReference type="Proteomes" id="UP000295146">
    <property type="component" value="Unassembled WGS sequence"/>
</dbReference>
<gene>
    <name evidence="2" type="ORF">EV653_0019</name>
</gene>